<proteinExistence type="inferred from homology"/>
<evidence type="ECO:0000256" key="10">
    <source>
        <dbReference type="SAM" id="MobiDB-lite"/>
    </source>
</evidence>
<evidence type="ECO:0000256" key="2">
    <source>
        <dbReference type="ARBA" id="ARBA00007228"/>
    </source>
</evidence>
<evidence type="ECO:0000313" key="12">
    <source>
        <dbReference type="EMBL" id="TSL34522.1"/>
    </source>
</evidence>
<dbReference type="AlphaFoldDB" id="A0A556TYN2"/>
<name>A0A556TYN2_BAGYA</name>
<dbReference type="SUPFAM" id="SSF75217">
    <property type="entry name" value="alpha/beta knot"/>
    <property type="match status" value="1"/>
</dbReference>
<comment type="caution">
    <text evidence="12">The sequence shown here is derived from an EMBL/GenBank/DDBJ whole genome shotgun (WGS) entry which is preliminary data.</text>
</comment>
<dbReference type="SMART" id="SM00967">
    <property type="entry name" value="SpoU_sub_bind"/>
    <property type="match status" value="1"/>
</dbReference>
<evidence type="ECO:0000259" key="11">
    <source>
        <dbReference type="SMART" id="SM00967"/>
    </source>
</evidence>
<evidence type="ECO:0000256" key="4">
    <source>
        <dbReference type="ARBA" id="ARBA00022603"/>
    </source>
</evidence>
<keyword evidence="4 12" id="KW-0489">Methyltransferase</keyword>
<dbReference type="InterPro" id="IPR029028">
    <property type="entry name" value="Alpha/beta_knot_MTases"/>
</dbReference>
<keyword evidence="7" id="KW-0809">Transit peptide</keyword>
<dbReference type="Proteomes" id="UP000319801">
    <property type="component" value="Unassembled WGS sequence"/>
</dbReference>
<dbReference type="InterPro" id="IPR013123">
    <property type="entry name" value="SpoU_subst-bd"/>
</dbReference>
<dbReference type="SUPFAM" id="SSF141571">
    <property type="entry name" value="Pentapeptide repeat-like"/>
    <property type="match status" value="1"/>
</dbReference>
<gene>
    <name evidence="12" type="ORF">Baya_6735</name>
</gene>
<accession>A0A556TYN2</accession>
<evidence type="ECO:0000256" key="3">
    <source>
        <dbReference type="ARBA" id="ARBA00022552"/>
    </source>
</evidence>
<keyword evidence="5 12" id="KW-0808">Transferase</keyword>
<feature type="region of interest" description="Disordered" evidence="10">
    <location>
        <begin position="53"/>
        <end position="122"/>
    </location>
</feature>
<dbReference type="PANTHER" id="PTHR46103">
    <property type="entry name" value="RRNA METHYLTRANSFERASE 1, MITOCHONDRIAL"/>
    <property type="match status" value="1"/>
</dbReference>
<sequence>MWRTACRSLRVITNNTHLEISTFHFTDCTQHALYHNSKTCFCPEDTGFKTSQRVRRNPFKSSVDLSRIIRPSAKPPGPGRGSGPKHKVSTKLQKPNFKDVSEPEPRKLSKKDKDKITNSHLQKENQHELVFGVAPCLLALTQEKRRLVQLYVQHREGRQRESVVKVCDSAVRRGVPVRHITKREMVKMMGGVVHQGLCLQASRLGFLTKDKSSSEQGNGRHGNPYPLWLILDGVQDPMNLGSVLRTAYFLGVDRVASSIRNSCPLTPVVSKASSGVMEIMNVYGYENLADFIKVKRKHGWQAVGSIAPEETSSGVSVISSSEFKMSRPTLLLMGGEGLGLSPELRELCDVFLTIPPRRELHPAVDSLNVSVATVVHPLEKRGTSSLPYPSILNGLRQQGSVMAPSGYIPLFNPPTAHYPTTISQSAKWDRRDRMAGKKKDFHKKSHFHLESDLIPLYVVELDLIQLYVVKSDLIHLYVVESDLIQLYVVESDLIHLYVVESDLIQLYVVESDLIRLCVVESDLIQLCVVESDLIQLYAVELHLIYLYVVESDLIQLYVVESDLIKLCVATPSNSKNIQTTPVRHLTNQTESHPIKQPASHFIEQPASNQLAMTQLPIPMASQVATTPTAQPVIPKTSQHPVLSRNSWLTAQVLTTPQIQSPHGRTRRPGSTRFLAINKTERLVWSLLIGNTSLHYAH</sequence>
<evidence type="ECO:0000313" key="13">
    <source>
        <dbReference type="Proteomes" id="UP000319801"/>
    </source>
</evidence>
<keyword evidence="3" id="KW-0698">rRNA processing</keyword>
<dbReference type="CDD" id="cd18105">
    <property type="entry name" value="SpoU-like_MRM1"/>
    <property type="match status" value="1"/>
</dbReference>
<evidence type="ECO:0000256" key="8">
    <source>
        <dbReference type="ARBA" id="ARBA00023128"/>
    </source>
</evidence>
<dbReference type="SUPFAM" id="SSF55315">
    <property type="entry name" value="L30e-like"/>
    <property type="match status" value="1"/>
</dbReference>
<keyword evidence="8" id="KW-0496">Mitochondrion</keyword>
<dbReference type="Gene3D" id="3.40.1280.10">
    <property type="match status" value="1"/>
</dbReference>
<dbReference type="OrthoDB" id="270651at2759"/>
<dbReference type="EMBL" id="VCAZ01000030">
    <property type="protein sequence ID" value="TSL34522.1"/>
    <property type="molecule type" value="Genomic_DNA"/>
</dbReference>
<dbReference type="Pfam" id="PF08032">
    <property type="entry name" value="SpoU_sub_bind"/>
    <property type="match status" value="1"/>
</dbReference>
<organism evidence="12 13">
    <name type="scientific">Bagarius yarrelli</name>
    <name type="common">Goonch</name>
    <name type="synonym">Bagrus yarrelli</name>
    <dbReference type="NCBI Taxonomy" id="175774"/>
    <lineage>
        <taxon>Eukaryota</taxon>
        <taxon>Metazoa</taxon>
        <taxon>Chordata</taxon>
        <taxon>Craniata</taxon>
        <taxon>Vertebrata</taxon>
        <taxon>Euteleostomi</taxon>
        <taxon>Actinopterygii</taxon>
        <taxon>Neopterygii</taxon>
        <taxon>Teleostei</taxon>
        <taxon>Ostariophysi</taxon>
        <taxon>Siluriformes</taxon>
        <taxon>Sisoridae</taxon>
        <taxon>Sisorinae</taxon>
        <taxon>Bagarius</taxon>
    </lineage>
</organism>
<keyword evidence="13" id="KW-1185">Reference proteome</keyword>
<dbReference type="GO" id="GO:0005739">
    <property type="term" value="C:mitochondrion"/>
    <property type="evidence" value="ECO:0007669"/>
    <property type="project" value="UniProtKB-SubCell"/>
</dbReference>
<evidence type="ECO:0000256" key="9">
    <source>
        <dbReference type="ARBA" id="ARBA00034881"/>
    </source>
</evidence>
<evidence type="ECO:0000256" key="7">
    <source>
        <dbReference type="ARBA" id="ARBA00022946"/>
    </source>
</evidence>
<dbReference type="GO" id="GO:0003723">
    <property type="term" value="F:RNA binding"/>
    <property type="evidence" value="ECO:0007669"/>
    <property type="project" value="InterPro"/>
</dbReference>
<evidence type="ECO:0000256" key="6">
    <source>
        <dbReference type="ARBA" id="ARBA00022691"/>
    </source>
</evidence>
<feature type="domain" description="RNA 2-O ribose methyltransferase substrate binding" evidence="11">
    <location>
        <begin position="129"/>
        <end position="207"/>
    </location>
</feature>
<reference evidence="12 13" key="1">
    <citation type="journal article" date="2019" name="Genome Biol. Evol.">
        <title>Whole-Genome Sequencing of the Giant Devil Catfish, Bagarius yarrelli.</title>
        <authorList>
            <person name="Jiang W."/>
            <person name="Lv Y."/>
            <person name="Cheng L."/>
            <person name="Yang K."/>
            <person name="Chao B."/>
            <person name="Wang X."/>
            <person name="Li Y."/>
            <person name="Pan X."/>
            <person name="You X."/>
            <person name="Zhang Y."/>
            <person name="Yang J."/>
            <person name="Li J."/>
            <person name="Zhang X."/>
            <person name="Liu S."/>
            <person name="Sun C."/>
            <person name="Yang J."/>
            <person name="Shi Q."/>
        </authorList>
    </citation>
    <scope>NUCLEOTIDE SEQUENCE [LARGE SCALE GENOMIC DNA]</scope>
    <source>
        <strain evidence="12">JWS20170419001</strain>
        <tissue evidence="12">Muscle</tissue>
    </source>
</reference>
<dbReference type="InterPro" id="IPR047182">
    <property type="entry name" value="MRM1"/>
</dbReference>
<evidence type="ECO:0000256" key="5">
    <source>
        <dbReference type="ARBA" id="ARBA00022679"/>
    </source>
</evidence>
<keyword evidence="6" id="KW-0949">S-adenosyl-L-methionine</keyword>
<dbReference type="Gene3D" id="3.30.1330.30">
    <property type="match status" value="1"/>
</dbReference>
<dbReference type="InterPro" id="IPR001537">
    <property type="entry name" value="SpoU_MeTrfase"/>
</dbReference>
<comment type="similarity">
    <text evidence="2">Belongs to the class IV-like SAM-binding methyltransferase superfamily. RNA methyltransferase TrmH family.</text>
</comment>
<evidence type="ECO:0000256" key="1">
    <source>
        <dbReference type="ARBA" id="ARBA00004173"/>
    </source>
</evidence>
<dbReference type="InterPro" id="IPR047261">
    <property type="entry name" value="MRM1_MeTrfase_dom"/>
</dbReference>
<comment type="subcellular location">
    <subcellularLocation>
        <location evidence="1">Mitochondrion</location>
    </subcellularLocation>
</comment>
<protein>
    <recommendedName>
        <fullName evidence="9">rRNA methyltransferase 1, mitochondrial</fullName>
    </recommendedName>
</protein>
<dbReference type="InterPro" id="IPR029064">
    <property type="entry name" value="Ribosomal_eL30-like_sf"/>
</dbReference>
<dbReference type="GO" id="GO:0016435">
    <property type="term" value="F:rRNA (guanine) methyltransferase activity"/>
    <property type="evidence" value="ECO:0007669"/>
    <property type="project" value="TreeGrafter"/>
</dbReference>
<dbReference type="PANTHER" id="PTHR46103:SF1">
    <property type="entry name" value="RRNA METHYLTRANSFERASE 1, MITOCHONDRIAL"/>
    <property type="match status" value="1"/>
</dbReference>
<dbReference type="Pfam" id="PF00588">
    <property type="entry name" value="SpoU_methylase"/>
    <property type="match status" value="1"/>
</dbReference>
<feature type="compositionally biased region" description="Basic and acidic residues" evidence="10">
    <location>
        <begin position="96"/>
        <end position="122"/>
    </location>
</feature>
<dbReference type="InterPro" id="IPR029026">
    <property type="entry name" value="tRNA_m1G_MTases_N"/>
</dbReference>